<protein>
    <recommendedName>
        <fullName evidence="7">Gamma-glutamyl phosphate reductase</fullName>
        <shortName evidence="7">GPR</shortName>
        <ecNumber evidence="7">1.2.1.41</ecNumber>
    </recommendedName>
    <alternativeName>
        <fullName evidence="7">Glutamate-5-semialdehyde dehydrogenase</fullName>
    </alternativeName>
    <alternativeName>
        <fullName evidence="7">Glutamyl-gamma-semialdehyde dehydrogenase</fullName>
        <shortName evidence="7">GSA dehydrogenase</shortName>
    </alternativeName>
</protein>
<dbReference type="RefSeq" id="WP_377944380.1">
    <property type="nucleotide sequence ID" value="NZ_JBHUCX010000067.1"/>
</dbReference>
<comment type="pathway">
    <text evidence="1 7">Amino-acid biosynthesis; L-proline biosynthesis; L-glutamate 5-semialdehyde from L-glutamate: step 2/2.</text>
</comment>
<comment type="function">
    <text evidence="7">Catalyzes the NADPH-dependent reduction of L-glutamate 5-phosphate into L-glutamate 5-semialdehyde and phosphate. The product spontaneously undergoes cyclization to form 1-pyrroline-5-carboxylate.</text>
</comment>
<keyword evidence="5 7" id="KW-0560">Oxidoreductase</keyword>
<comment type="catalytic activity">
    <reaction evidence="6 7">
        <text>L-glutamate 5-semialdehyde + phosphate + NADP(+) = L-glutamyl 5-phosphate + NADPH + H(+)</text>
        <dbReference type="Rhea" id="RHEA:19541"/>
        <dbReference type="ChEBI" id="CHEBI:15378"/>
        <dbReference type="ChEBI" id="CHEBI:43474"/>
        <dbReference type="ChEBI" id="CHEBI:57783"/>
        <dbReference type="ChEBI" id="CHEBI:58066"/>
        <dbReference type="ChEBI" id="CHEBI:58274"/>
        <dbReference type="ChEBI" id="CHEBI:58349"/>
        <dbReference type="EC" id="1.2.1.41"/>
    </reaction>
</comment>
<dbReference type="Gene3D" id="3.40.605.10">
    <property type="entry name" value="Aldehyde Dehydrogenase, Chain A, domain 1"/>
    <property type="match status" value="1"/>
</dbReference>
<reference evidence="10" key="1">
    <citation type="journal article" date="2019" name="Int. J. Syst. Evol. Microbiol.">
        <title>The Global Catalogue of Microorganisms (GCM) 10K type strain sequencing project: providing services to taxonomists for standard genome sequencing and annotation.</title>
        <authorList>
            <consortium name="The Broad Institute Genomics Platform"/>
            <consortium name="The Broad Institute Genome Sequencing Center for Infectious Disease"/>
            <person name="Wu L."/>
            <person name="Ma J."/>
        </authorList>
    </citation>
    <scope>NUCLEOTIDE SEQUENCE [LARGE SCALE GENOMIC DNA]</scope>
    <source>
        <strain evidence="10">CGMCC 1.12286</strain>
    </source>
</reference>
<gene>
    <name evidence="7" type="primary">proA</name>
    <name evidence="9" type="ORF">ACFSB2_17395</name>
</gene>
<dbReference type="EC" id="1.2.1.41" evidence="7"/>
<dbReference type="InterPro" id="IPR016162">
    <property type="entry name" value="Ald_DH_N"/>
</dbReference>
<proteinExistence type="inferred from homology"/>
<dbReference type="SUPFAM" id="SSF53720">
    <property type="entry name" value="ALDH-like"/>
    <property type="match status" value="1"/>
</dbReference>
<evidence type="ECO:0000256" key="6">
    <source>
        <dbReference type="ARBA" id="ARBA00049024"/>
    </source>
</evidence>
<dbReference type="CDD" id="cd07079">
    <property type="entry name" value="ALDH_F18-19_ProA-GPR"/>
    <property type="match status" value="1"/>
</dbReference>
<dbReference type="InterPro" id="IPR015590">
    <property type="entry name" value="Aldehyde_DH_dom"/>
</dbReference>
<accession>A0ABW4JKZ7</accession>
<keyword evidence="4 7" id="KW-0521">NADP</keyword>
<evidence type="ECO:0000256" key="5">
    <source>
        <dbReference type="ARBA" id="ARBA00023002"/>
    </source>
</evidence>
<evidence type="ECO:0000256" key="4">
    <source>
        <dbReference type="ARBA" id="ARBA00022857"/>
    </source>
</evidence>
<comment type="caution">
    <text evidence="9">The sequence shown here is derived from an EMBL/GenBank/DDBJ whole genome shotgun (WGS) entry which is preliminary data.</text>
</comment>
<name>A0ABW4JKZ7_9BACL</name>
<sequence>MTISTTLTEHVLNKLEGAKRTTGALAAASTAVKNEALRNMAAALWEQRAGIIAANAADVADAQAAGQLQARIDRLLLNETRILQMMEGLEQVAELADPVGEVLDKNELQNGLEITKLRVPMGVIAMIYESRPNVTVDATGLLIKTGNAIVLRGGREALRSNQALVAALRTGMQNAGLPIEAIQLIEMVDHASVDVLLEARGLVDLVIPRGGAGLIQRVVQNAKVPVIETGVGNCHVYVDKEADLAKAQPIVINAKTQRPSVCNAIETLLVHASVAANWLPQVARDLLARGVELRACAQSLAILKGANLAWQSGELLPATEEDWATEYLDFTLAVKVVGSLEEAMAHIAQYGSLHSEAIVTEDADAAETFLNGVDAAVVYHNASTRFTDGFEFGYGAEIGISTQKLHARGPMGLREMTSYKYVVRGEGQVRD</sequence>
<evidence type="ECO:0000313" key="9">
    <source>
        <dbReference type="EMBL" id="MFD1676476.1"/>
    </source>
</evidence>
<evidence type="ECO:0000256" key="3">
    <source>
        <dbReference type="ARBA" id="ARBA00022650"/>
    </source>
</evidence>
<dbReference type="Pfam" id="PF00171">
    <property type="entry name" value="Aldedh"/>
    <property type="match status" value="1"/>
</dbReference>
<dbReference type="NCBIfam" id="NF001221">
    <property type="entry name" value="PRK00197.1"/>
    <property type="match status" value="1"/>
</dbReference>
<dbReference type="InterPro" id="IPR016163">
    <property type="entry name" value="Ald_DH_C"/>
</dbReference>
<comment type="similarity">
    <text evidence="7">Belongs to the gamma-glutamyl phosphate reductase family.</text>
</comment>
<dbReference type="PANTHER" id="PTHR11063">
    <property type="entry name" value="GLUTAMATE SEMIALDEHYDE DEHYDROGENASE"/>
    <property type="match status" value="1"/>
</dbReference>
<dbReference type="GO" id="GO:0004350">
    <property type="term" value="F:glutamate-5-semialdehyde dehydrogenase activity"/>
    <property type="evidence" value="ECO:0007669"/>
    <property type="project" value="UniProtKB-EC"/>
</dbReference>
<dbReference type="HAMAP" id="MF_00412">
    <property type="entry name" value="ProA"/>
    <property type="match status" value="1"/>
</dbReference>
<evidence type="ECO:0000256" key="2">
    <source>
        <dbReference type="ARBA" id="ARBA00022605"/>
    </source>
</evidence>
<keyword evidence="2 7" id="KW-0028">Amino-acid biosynthesis</keyword>
<evidence type="ECO:0000256" key="7">
    <source>
        <dbReference type="HAMAP-Rule" id="MF_00412"/>
    </source>
</evidence>
<dbReference type="Proteomes" id="UP001597079">
    <property type="component" value="Unassembled WGS sequence"/>
</dbReference>
<dbReference type="Gene3D" id="3.40.309.10">
    <property type="entry name" value="Aldehyde Dehydrogenase, Chain A, domain 2"/>
    <property type="match status" value="1"/>
</dbReference>
<dbReference type="InterPro" id="IPR016161">
    <property type="entry name" value="Ald_DH/histidinol_DH"/>
</dbReference>
<feature type="domain" description="Aldehyde dehydrogenase" evidence="8">
    <location>
        <begin position="13"/>
        <end position="284"/>
    </location>
</feature>
<evidence type="ECO:0000259" key="8">
    <source>
        <dbReference type="Pfam" id="PF00171"/>
    </source>
</evidence>
<dbReference type="PANTHER" id="PTHR11063:SF8">
    <property type="entry name" value="DELTA-1-PYRROLINE-5-CARBOXYLATE SYNTHASE"/>
    <property type="match status" value="1"/>
</dbReference>
<keyword evidence="3 7" id="KW-0641">Proline biosynthesis</keyword>
<comment type="subcellular location">
    <subcellularLocation>
        <location evidence="7">Cytoplasm</location>
    </subcellularLocation>
</comment>
<dbReference type="EMBL" id="JBHUCX010000067">
    <property type="protein sequence ID" value="MFD1676476.1"/>
    <property type="molecule type" value="Genomic_DNA"/>
</dbReference>
<evidence type="ECO:0000256" key="1">
    <source>
        <dbReference type="ARBA" id="ARBA00004985"/>
    </source>
</evidence>
<dbReference type="InterPro" id="IPR012134">
    <property type="entry name" value="Glu-5-SA_DH"/>
</dbReference>
<organism evidence="9 10">
    <name type="scientific">Alicyclobacillus fodiniaquatilis</name>
    <dbReference type="NCBI Taxonomy" id="1661150"/>
    <lineage>
        <taxon>Bacteria</taxon>
        <taxon>Bacillati</taxon>
        <taxon>Bacillota</taxon>
        <taxon>Bacilli</taxon>
        <taxon>Bacillales</taxon>
        <taxon>Alicyclobacillaceae</taxon>
        <taxon>Alicyclobacillus</taxon>
    </lineage>
</organism>
<dbReference type="PROSITE" id="PS01223">
    <property type="entry name" value="PROA"/>
    <property type="match status" value="1"/>
</dbReference>
<keyword evidence="7" id="KW-0963">Cytoplasm</keyword>
<dbReference type="PIRSF" id="PIRSF000151">
    <property type="entry name" value="GPR"/>
    <property type="match status" value="1"/>
</dbReference>
<dbReference type="InterPro" id="IPR020593">
    <property type="entry name" value="G-glutamylP_reductase_CS"/>
</dbReference>
<evidence type="ECO:0000313" key="10">
    <source>
        <dbReference type="Proteomes" id="UP001597079"/>
    </source>
</evidence>
<keyword evidence="10" id="KW-1185">Reference proteome</keyword>
<dbReference type="NCBIfam" id="TIGR00407">
    <property type="entry name" value="proA"/>
    <property type="match status" value="1"/>
</dbReference>
<dbReference type="InterPro" id="IPR000965">
    <property type="entry name" value="GPR_dom"/>
</dbReference>